<evidence type="ECO:0000313" key="2">
    <source>
        <dbReference type="Proteomes" id="UP000734823"/>
    </source>
</evidence>
<proteinExistence type="predicted"/>
<name>A0ABR7LGA5_9PSEU</name>
<keyword evidence="2" id="KW-1185">Reference proteome</keyword>
<reference evidence="1 2" key="1">
    <citation type="submission" date="2020-06" db="EMBL/GenBank/DDBJ databases">
        <title>Actinokineospora xiongansis sp. nov., isolated from soil of Baiyangdian.</title>
        <authorList>
            <person name="Zhang X."/>
        </authorList>
    </citation>
    <scope>NUCLEOTIDE SEQUENCE [LARGE SCALE GENOMIC DNA]</scope>
    <source>
        <strain evidence="1 2">HBU206404</strain>
    </source>
</reference>
<protein>
    <submittedName>
        <fullName evidence="1">Uncharacterized protein</fullName>
    </submittedName>
</protein>
<dbReference type="EMBL" id="JABVED010000044">
    <property type="protein sequence ID" value="MBC6451725.1"/>
    <property type="molecule type" value="Genomic_DNA"/>
</dbReference>
<organism evidence="1 2">
    <name type="scientific">Actinokineospora xionganensis</name>
    <dbReference type="NCBI Taxonomy" id="2684470"/>
    <lineage>
        <taxon>Bacteria</taxon>
        <taxon>Bacillati</taxon>
        <taxon>Actinomycetota</taxon>
        <taxon>Actinomycetes</taxon>
        <taxon>Pseudonocardiales</taxon>
        <taxon>Pseudonocardiaceae</taxon>
        <taxon>Actinokineospora</taxon>
    </lineage>
</organism>
<evidence type="ECO:0000313" key="1">
    <source>
        <dbReference type="EMBL" id="MBC6451725.1"/>
    </source>
</evidence>
<sequence length="77" mass="8474">MEIRVWGYRDIIVRFEPSGAEYPLAQGRYFVIDWPVDGQSPVGGVVWDEDGLVVSEPGGGLAHRIWDSDGNEVSVIG</sequence>
<comment type="caution">
    <text evidence="1">The sequence shown here is derived from an EMBL/GenBank/DDBJ whole genome shotgun (WGS) entry which is preliminary data.</text>
</comment>
<accession>A0ABR7LGA5</accession>
<dbReference type="Proteomes" id="UP000734823">
    <property type="component" value="Unassembled WGS sequence"/>
</dbReference>
<gene>
    <name evidence="1" type="ORF">GPZ80_31740</name>
</gene>
<dbReference type="RefSeq" id="WP_187224790.1">
    <property type="nucleotide sequence ID" value="NZ_JABVED010000044.1"/>
</dbReference>